<dbReference type="GO" id="GO:0008527">
    <property type="term" value="F:taste receptor activity"/>
    <property type="evidence" value="ECO:0007669"/>
    <property type="project" value="InterPro"/>
</dbReference>
<keyword evidence="3" id="KW-1185">Reference proteome</keyword>
<dbReference type="EMBL" id="CVRI01000051">
    <property type="protein sequence ID" value="CRK99526.1"/>
    <property type="molecule type" value="Genomic_DNA"/>
</dbReference>
<organism evidence="2 3">
    <name type="scientific">Clunio marinus</name>
    <dbReference type="NCBI Taxonomy" id="568069"/>
    <lineage>
        <taxon>Eukaryota</taxon>
        <taxon>Metazoa</taxon>
        <taxon>Ecdysozoa</taxon>
        <taxon>Arthropoda</taxon>
        <taxon>Hexapoda</taxon>
        <taxon>Insecta</taxon>
        <taxon>Pterygota</taxon>
        <taxon>Neoptera</taxon>
        <taxon>Endopterygota</taxon>
        <taxon>Diptera</taxon>
        <taxon>Nematocera</taxon>
        <taxon>Chironomoidea</taxon>
        <taxon>Chironomidae</taxon>
        <taxon>Clunio</taxon>
    </lineage>
</organism>
<protein>
    <submittedName>
        <fullName evidence="2">CLUMA_CG012845, isoform A</fullName>
    </submittedName>
</protein>
<reference evidence="2 3" key="1">
    <citation type="submission" date="2015-04" db="EMBL/GenBank/DDBJ databases">
        <authorList>
            <person name="Syromyatnikov M.Y."/>
            <person name="Popov V.N."/>
        </authorList>
    </citation>
    <scope>NUCLEOTIDE SEQUENCE [LARGE SCALE GENOMIC DNA]</scope>
</reference>
<dbReference type="GO" id="GO:0016020">
    <property type="term" value="C:membrane"/>
    <property type="evidence" value="ECO:0007669"/>
    <property type="project" value="InterPro"/>
</dbReference>
<accession>A0A1J1IKC1</accession>
<name>A0A1J1IKC1_9DIPT</name>
<feature type="transmembrane region" description="Helical" evidence="1">
    <location>
        <begin position="56"/>
        <end position="77"/>
    </location>
</feature>
<keyword evidence="1" id="KW-0812">Transmembrane</keyword>
<evidence type="ECO:0000256" key="1">
    <source>
        <dbReference type="SAM" id="Phobius"/>
    </source>
</evidence>
<dbReference type="InterPro" id="IPR009318">
    <property type="entry name" value="Gustatory_rcpt"/>
</dbReference>
<dbReference type="Pfam" id="PF06151">
    <property type="entry name" value="Trehalose_recp"/>
    <property type="match status" value="1"/>
</dbReference>
<evidence type="ECO:0000313" key="2">
    <source>
        <dbReference type="EMBL" id="CRK99526.1"/>
    </source>
</evidence>
<dbReference type="Proteomes" id="UP000183832">
    <property type="component" value="Unassembled WGS sequence"/>
</dbReference>
<evidence type="ECO:0000313" key="3">
    <source>
        <dbReference type="Proteomes" id="UP000183832"/>
    </source>
</evidence>
<keyword evidence="1" id="KW-0472">Membrane</keyword>
<proteinExistence type="predicted"/>
<sequence length="98" mass="11468">MLHVKSNIFTTLVSVDWHIDNLCDVLLLSQAMFGIFPICGLRHLNSAQLSFKYRSFSFIYSMLIQCGIVLMFTTSIYKQLNSRIEYSKAGKRRIWFCF</sequence>
<gene>
    <name evidence="2" type="ORF">CLUMA_CG012845</name>
</gene>
<keyword evidence="1" id="KW-1133">Transmembrane helix</keyword>
<dbReference type="AlphaFoldDB" id="A0A1J1IKC1"/>